<keyword evidence="10" id="KW-0804">Transcription</keyword>
<evidence type="ECO:0000256" key="6">
    <source>
        <dbReference type="ARBA" id="ARBA00022842"/>
    </source>
</evidence>
<evidence type="ECO:0000256" key="10">
    <source>
        <dbReference type="ARBA" id="ARBA00023163"/>
    </source>
</evidence>
<reference evidence="17" key="1">
    <citation type="submission" date="2020-06" db="EMBL/GenBank/DDBJ databases">
        <authorList>
            <consortium name="Wellcome Sanger Institute Data Sharing"/>
        </authorList>
    </citation>
    <scope>NUCLEOTIDE SEQUENCE [LARGE SCALE GENOMIC DNA]</scope>
</reference>
<dbReference type="Gene3D" id="3.40.50.12350">
    <property type="match status" value="1"/>
</dbReference>
<evidence type="ECO:0000256" key="12">
    <source>
        <dbReference type="ARBA" id="ARBA00051722"/>
    </source>
</evidence>
<feature type="compositionally biased region" description="Polar residues" evidence="16">
    <location>
        <begin position="54"/>
        <end position="63"/>
    </location>
</feature>
<evidence type="ECO:0000256" key="4">
    <source>
        <dbReference type="ARBA" id="ARBA00022723"/>
    </source>
</evidence>
<evidence type="ECO:0000256" key="13">
    <source>
        <dbReference type="PIRSR" id="PIRSR628472-1"/>
    </source>
</evidence>
<keyword evidence="11" id="KW-0539">Nucleus</keyword>
<evidence type="ECO:0000256" key="8">
    <source>
        <dbReference type="ARBA" id="ARBA00023015"/>
    </source>
</evidence>
<accession>A0A8C5N101</accession>
<keyword evidence="5 15" id="KW-0378">Hydrolase</keyword>
<dbReference type="InterPro" id="IPR042577">
    <property type="entry name" value="EYA_dom_metazoan"/>
</dbReference>
<organism evidence="17 18">
    <name type="scientific">Gouania willdenowi</name>
    <name type="common">Blunt-snouted clingfish</name>
    <name type="synonym">Lepadogaster willdenowi</name>
    <dbReference type="NCBI Taxonomy" id="441366"/>
    <lineage>
        <taxon>Eukaryota</taxon>
        <taxon>Metazoa</taxon>
        <taxon>Chordata</taxon>
        <taxon>Craniata</taxon>
        <taxon>Vertebrata</taxon>
        <taxon>Euteleostomi</taxon>
        <taxon>Actinopterygii</taxon>
        <taxon>Neopterygii</taxon>
        <taxon>Teleostei</taxon>
        <taxon>Neoteleostei</taxon>
        <taxon>Acanthomorphata</taxon>
        <taxon>Ovalentaria</taxon>
        <taxon>Blenniimorphae</taxon>
        <taxon>Blenniiformes</taxon>
        <taxon>Gobiesocoidei</taxon>
        <taxon>Gobiesocidae</taxon>
        <taxon>Gobiesocinae</taxon>
        <taxon>Gouania</taxon>
    </lineage>
</organism>
<dbReference type="GO" id="GO:0030154">
    <property type="term" value="P:cell differentiation"/>
    <property type="evidence" value="ECO:0007669"/>
    <property type="project" value="TreeGrafter"/>
</dbReference>
<dbReference type="GO" id="GO:0045739">
    <property type="term" value="P:positive regulation of DNA repair"/>
    <property type="evidence" value="ECO:0007669"/>
    <property type="project" value="TreeGrafter"/>
</dbReference>
<dbReference type="PANTHER" id="PTHR10190">
    <property type="entry name" value="EYES ABSENT"/>
    <property type="match status" value="1"/>
</dbReference>
<comment type="catalytic activity">
    <reaction evidence="12 15">
        <text>O-phospho-L-tyrosyl-[protein] + H2O = L-tyrosyl-[protein] + phosphate</text>
        <dbReference type="Rhea" id="RHEA:10684"/>
        <dbReference type="Rhea" id="RHEA-COMP:10136"/>
        <dbReference type="Rhea" id="RHEA-COMP:20101"/>
        <dbReference type="ChEBI" id="CHEBI:15377"/>
        <dbReference type="ChEBI" id="CHEBI:43474"/>
        <dbReference type="ChEBI" id="CHEBI:46858"/>
        <dbReference type="ChEBI" id="CHEBI:61978"/>
        <dbReference type="EC" id="3.1.3.48"/>
    </reaction>
</comment>
<evidence type="ECO:0000256" key="2">
    <source>
        <dbReference type="ARBA" id="ARBA00010501"/>
    </source>
</evidence>
<feature type="binding site" evidence="14">
    <location>
        <position position="340"/>
    </location>
    <ligand>
        <name>Mg(2+)</name>
        <dbReference type="ChEBI" id="CHEBI:18420"/>
    </ligand>
</feature>
<dbReference type="SFLD" id="SFLDG01129">
    <property type="entry name" value="C1.5:_HAD__Beta-PGM__Phosphata"/>
    <property type="match status" value="1"/>
</dbReference>
<dbReference type="PANTHER" id="PTHR10190:SF17">
    <property type="entry name" value="EYES ABSENT HOMOLOG 4"/>
    <property type="match status" value="1"/>
</dbReference>
<dbReference type="SFLD" id="SFLDS00003">
    <property type="entry name" value="Haloacid_Dehalogenase"/>
    <property type="match status" value="1"/>
</dbReference>
<dbReference type="GO" id="GO:0046872">
    <property type="term" value="F:metal ion binding"/>
    <property type="evidence" value="ECO:0007669"/>
    <property type="project" value="UniProtKB-KW"/>
</dbReference>
<evidence type="ECO:0000313" key="18">
    <source>
        <dbReference type="Proteomes" id="UP000694680"/>
    </source>
</evidence>
<evidence type="ECO:0000256" key="11">
    <source>
        <dbReference type="ARBA" id="ARBA00023242"/>
    </source>
</evidence>
<dbReference type="SUPFAM" id="SSF56784">
    <property type="entry name" value="HAD-like"/>
    <property type="match status" value="1"/>
</dbReference>
<feature type="active site" description="Proton donor" evidence="13">
    <location>
        <position position="342"/>
    </location>
</feature>
<feature type="region of interest" description="Disordered" evidence="16">
    <location>
        <begin position="35"/>
        <end position="84"/>
    </location>
</feature>
<dbReference type="InterPro" id="IPR006545">
    <property type="entry name" value="EYA_dom"/>
</dbReference>
<proteinExistence type="inferred from homology"/>
<dbReference type="NCBIfam" id="TIGR01658">
    <property type="entry name" value="EYA-cons_domain"/>
    <property type="match status" value="1"/>
</dbReference>
<keyword evidence="8 15" id="KW-0805">Transcription regulation</keyword>
<keyword evidence="4 14" id="KW-0479">Metal-binding</keyword>
<keyword evidence="7 15" id="KW-0904">Protein phosphatase</keyword>
<dbReference type="CDD" id="cd02601">
    <property type="entry name" value="HAD_Eya"/>
    <property type="match status" value="1"/>
</dbReference>
<dbReference type="Pfam" id="PF00702">
    <property type="entry name" value="Hydrolase"/>
    <property type="match status" value="1"/>
</dbReference>
<evidence type="ECO:0000256" key="3">
    <source>
        <dbReference type="ARBA" id="ARBA00022473"/>
    </source>
</evidence>
<feature type="binding site" evidence="14">
    <location>
        <position position="568"/>
    </location>
    <ligand>
        <name>Mg(2+)</name>
        <dbReference type="ChEBI" id="CHEBI:18420"/>
    </ligand>
</feature>
<keyword evidence="3" id="KW-0217">Developmental protein</keyword>
<evidence type="ECO:0000256" key="16">
    <source>
        <dbReference type="SAM" id="MobiDB-lite"/>
    </source>
</evidence>
<evidence type="ECO:0000256" key="5">
    <source>
        <dbReference type="ARBA" id="ARBA00022801"/>
    </source>
</evidence>
<dbReference type="FunFam" id="3.40.50.12350:FF:000001">
    <property type="entry name" value="Eyes absent homolog"/>
    <property type="match status" value="1"/>
</dbReference>
<evidence type="ECO:0000256" key="1">
    <source>
        <dbReference type="ARBA" id="ARBA00004123"/>
    </source>
</evidence>
<keyword evidence="18" id="KW-1185">Reference proteome</keyword>
<evidence type="ECO:0000256" key="9">
    <source>
        <dbReference type="ARBA" id="ARBA00023159"/>
    </source>
</evidence>
<dbReference type="InterPro" id="IPR036412">
    <property type="entry name" value="HAD-like_sf"/>
</dbReference>
<reference evidence="17" key="2">
    <citation type="submission" date="2025-08" db="UniProtKB">
        <authorList>
            <consortium name="Ensembl"/>
        </authorList>
    </citation>
    <scope>IDENTIFICATION</scope>
</reference>
<reference evidence="17" key="3">
    <citation type="submission" date="2025-09" db="UniProtKB">
        <authorList>
            <consortium name="Ensembl"/>
        </authorList>
    </citation>
    <scope>IDENTIFICATION</scope>
</reference>
<dbReference type="GO" id="GO:2001240">
    <property type="term" value="P:negative regulation of extrinsic apoptotic signaling pathway in absence of ligand"/>
    <property type="evidence" value="ECO:0007669"/>
    <property type="project" value="TreeGrafter"/>
</dbReference>
<gene>
    <name evidence="17" type="primary">eya4</name>
</gene>
<feature type="region of interest" description="Disordered" evidence="16">
    <location>
        <begin position="297"/>
        <end position="333"/>
    </location>
</feature>
<name>A0A8C5N101_GOUWI</name>
<sequence length="604" mass="65813">LNSTQSKSYFHPPCLFLVVNLATVPLSMEMQDLASPHNRVGGGDSTGSKLDKNNLGSPSITTNGTGGENHFNTDPLDTVTTSGDTALDTYAGSVITSSGYSPRSAHQYSPPLYPSKPYPHILSTPAAPPMPTYAGQPQFSSMQQSTVYTAYSQTGQAYGLSTYDLGVMLPGIKTETGLSQSQSPLQTGLSYSPGFTTPQPGQTAYSPYQMPGSSFTPSSGLYATNNSVSNPANYTATQQDYPSYTFGQNQYAQYYPASTYGPYMTSNSVDGTGSTAAYQLNCVFLTLSGDFDAVQSPSTPIKELDDRACRSGGSKSRGRGRKNNPSPPPDSDLERVFVWDLDETIIVFHSLLTGSYAQKYGKDPPMAVTLGLRMEEMIFNLADTHLFFNDLEECDQVHIDDVSSDDNGQDLSTYSFATDGFHAAATSANLCLATGVRGGVDWMRKLAFRYRRVKELYSTYKNNVGGLLGPAKRDAWLQLRAEVEALTDSWLTHALKSLSIISSRSNCVNVLVTTTQLIPAMAKVLLYSLGSVFPVENIYSATKIGKESCFERIMQRFGRKVVYVVIGDGVEEEQAAKKHNMPFWRISSHSDLLALHQALEFEYL</sequence>
<dbReference type="Proteomes" id="UP000694680">
    <property type="component" value="Chromosome 24"/>
</dbReference>
<keyword evidence="6 14" id="KW-0460">Magnesium</keyword>
<evidence type="ECO:0000313" key="17">
    <source>
        <dbReference type="Ensembl" id="ENSGWIP00000027756.1"/>
    </source>
</evidence>
<dbReference type="GO" id="GO:0005634">
    <property type="term" value="C:nucleus"/>
    <property type="evidence" value="ECO:0007669"/>
    <property type="project" value="UniProtKB-SubCell"/>
</dbReference>
<feature type="binding site" evidence="14">
    <location>
        <position position="342"/>
    </location>
    <ligand>
        <name>Mg(2+)</name>
        <dbReference type="ChEBI" id="CHEBI:18420"/>
    </ligand>
</feature>
<evidence type="ECO:0000256" key="14">
    <source>
        <dbReference type="PIRSR" id="PIRSR628472-2"/>
    </source>
</evidence>
<keyword evidence="9" id="KW-0010">Activator</keyword>
<dbReference type="AlphaFoldDB" id="A0A8C5N101"/>
<comment type="similarity">
    <text evidence="2 15">Belongs to the HAD-like hydrolase superfamily. EYA family.</text>
</comment>
<comment type="subcellular location">
    <subcellularLocation>
        <location evidence="1">Nucleus</location>
    </subcellularLocation>
</comment>
<dbReference type="InterPro" id="IPR038102">
    <property type="entry name" value="EYA_dom_sf"/>
</dbReference>
<evidence type="ECO:0000256" key="7">
    <source>
        <dbReference type="ARBA" id="ARBA00022912"/>
    </source>
</evidence>
<protein>
    <recommendedName>
        <fullName evidence="15">Eyes absent homolog</fullName>
        <ecNumber evidence="15">3.1.3.48</ecNumber>
    </recommendedName>
</protein>
<dbReference type="GO" id="GO:0004725">
    <property type="term" value="F:protein tyrosine phosphatase activity"/>
    <property type="evidence" value="ECO:0007669"/>
    <property type="project" value="UniProtKB-EC"/>
</dbReference>
<evidence type="ECO:0000256" key="15">
    <source>
        <dbReference type="RuleBase" id="RU362036"/>
    </source>
</evidence>
<feature type="active site" description="Nucleophile" evidence="13">
    <location>
        <position position="340"/>
    </location>
</feature>
<dbReference type="InterPro" id="IPR028472">
    <property type="entry name" value="EYA"/>
</dbReference>
<comment type="cofactor">
    <cofactor evidence="14 15">
        <name>Mg(2+)</name>
        <dbReference type="ChEBI" id="CHEBI:18420"/>
    </cofactor>
    <text evidence="14 15">Binds 1 Mg(2+) ion per subunit.</text>
</comment>
<dbReference type="Ensembl" id="ENSGWIT00000030273.1">
    <property type="protein sequence ID" value="ENSGWIP00000027756.1"/>
    <property type="gene ID" value="ENSGWIG00000010763.1"/>
</dbReference>
<dbReference type="EC" id="3.1.3.48" evidence="15"/>